<organism evidence="2 3">
    <name type="scientific">Lentzea miocenica</name>
    <dbReference type="NCBI Taxonomy" id="3095431"/>
    <lineage>
        <taxon>Bacteria</taxon>
        <taxon>Bacillati</taxon>
        <taxon>Actinomycetota</taxon>
        <taxon>Actinomycetes</taxon>
        <taxon>Pseudonocardiales</taxon>
        <taxon>Pseudonocardiaceae</taxon>
        <taxon>Lentzea</taxon>
    </lineage>
</organism>
<evidence type="ECO:0000313" key="3">
    <source>
        <dbReference type="Proteomes" id="UP001285521"/>
    </source>
</evidence>
<keyword evidence="1" id="KW-0732">Signal</keyword>
<sequence length="143" mass="14897">MRKVTVSMAAALALGAFVAPPAHATCDPVYDPGSGCPGRFVLNLDSPAGGEGHAEGQFAAELTVVLRTPTFVKDTADDGLDAYLWVLYGPYTGTKHKEPIAVASGPGARTDVEWTSPDGVFVTTFQARVCLGPGEANCSRWVG</sequence>
<evidence type="ECO:0000256" key="1">
    <source>
        <dbReference type="SAM" id="SignalP"/>
    </source>
</evidence>
<feature type="chain" id="PRO_5047455480" evidence="1">
    <location>
        <begin position="25"/>
        <end position="143"/>
    </location>
</feature>
<reference evidence="2 3" key="1">
    <citation type="submission" date="2023-11" db="EMBL/GenBank/DDBJ databases">
        <title>Lentzea sokolovensis, sp. nov., Lentzea kristufkii, sp. nov., and Lentzea miocenensis, sp. nov., rare actinobacteria from Sokolov Coal Basin, Miocene lacustrine sediment, Czech Republic.</title>
        <authorList>
            <person name="Lara A."/>
            <person name="Kotroba L."/>
            <person name="Nouioui I."/>
            <person name="Neumann-Schaal M."/>
            <person name="Mast Y."/>
            <person name="Chronakova A."/>
        </authorList>
    </citation>
    <scope>NUCLEOTIDE SEQUENCE [LARGE SCALE GENOMIC DNA]</scope>
    <source>
        <strain evidence="2 3">BCCO 10_0856</strain>
    </source>
</reference>
<evidence type="ECO:0000313" key="2">
    <source>
        <dbReference type="EMBL" id="MDX8029256.1"/>
    </source>
</evidence>
<comment type="caution">
    <text evidence="2">The sequence shown here is derived from an EMBL/GenBank/DDBJ whole genome shotgun (WGS) entry which is preliminary data.</text>
</comment>
<name>A0ABU4STP9_9PSEU</name>
<proteinExistence type="predicted"/>
<accession>A0ABU4STP9</accession>
<dbReference type="EMBL" id="JAXAVW010000002">
    <property type="protein sequence ID" value="MDX8029256.1"/>
    <property type="molecule type" value="Genomic_DNA"/>
</dbReference>
<gene>
    <name evidence="2" type="ORF">SK803_03500</name>
</gene>
<keyword evidence="3" id="KW-1185">Reference proteome</keyword>
<feature type="signal peptide" evidence="1">
    <location>
        <begin position="1"/>
        <end position="24"/>
    </location>
</feature>
<dbReference type="RefSeq" id="WP_319964258.1">
    <property type="nucleotide sequence ID" value="NZ_JAXAVW010000002.1"/>
</dbReference>
<dbReference type="Proteomes" id="UP001285521">
    <property type="component" value="Unassembled WGS sequence"/>
</dbReference>
<protein>
    <submittedName>
        <fullName evidence="2">Uncharacterized protein</fullName>
    </submittedName>
</protein>